<keyword evidence="4" id="KW-1003">Cell membrane</keyword>
<evidence type="ECO:0000256" key="7">
    <source>
        <dbReference type="ARBA" id="ARBA00022927"/>
    </source>
</evidence>
<keyword evidence="13" id="KW-1185">Reference proteome</keyword>
<dbReference type="GO" id="GO:0055085">
    <property type="term" value="P:transmembrane transport"/>
    <property type="evidence" value="ECO:0007669"/>
    <property type="project" value="InterPro"/>
</dbReference>
<dbReference type="Pfam" id="PF03544">
    <property type="entry name" value="TonB_C"/>
    <property type="match status" value="1"/>
</dbReference>
<dbReference type="InterPro" id="IPR051045">
    <property type="entry name" value="TonB-dependent_transducer"/>
</dbReference>
<comment type="subcellular location">
    <subcellularLocation>
        <location evidence="1">Cell inner membrane</location>
        <topology evidence="1">Single-pass membrane protein</topology>
        <orientation evidence="1">Periplasmic side</orientation>
    </subcellularLocation>
</comment>
<gene>
    <name evidence="12" type="ORF">C8N26_0267</name>
</gene>
<dbReference type="SUPFAM" id="SSF74653">
    <property type="entry name" value="TolA/TonB C-terminal domain"/>
    <property type="match status" value="1"/>
</dbReference>
<dbReference type="InterPro" id="IPR037682">
    <property type="entry name" value="TonB_C"/>
</dbReference>
<keyword evidence="8" id="KW-1133">Transmembrane helix</keyword>
<keyword evidence="3" id="KW-0813">Transport</keyword>
<keyword evidence="5" id="KW-0997">Cell inner membrane</keyword>
<feature type="chain" id="PRO_5019133053" evidence="10">
    <location>
        <begin position="21"/>
        <end position="234"/>
    </location>
</feature>
<evidence type="ECO:0000256" key="4">
    <source>
        <dbReference type="ARBA" id="ARBA00022475"/>
    </source>
</evidence>
<sequence length="234" mass="26672">MKKIIIFLLAILYSTHLLNAQEKCTSQDHGSKDINTIDKCLIEKDNDNQDESPVIVTTVSSRRYLKKRIYFEKATRLAEELKAKELHSLKTINELNSYHLSNLTPIIRKTERKGISFDIVDEIPMFLTCSDPSMDKIDCFNYEMQQHILDTLVYPNEALDKGIEGNVLVSFIIDETGKVTNIKTEGEGVHELLKEEAKRIVLLLPNFKPGKQGGEPSKVLYSFPMSFTLNAEAY</sequence>
<evidence type="ECO:0000256" key="8">
    <source>
        <dbReference type="ARBA" id="ARBA00022989"/>
    </source>
</evidence>
<comment type="caution">
    <text evidence="12">The sequence shown here is derived from an EMBL/GenBank/DDBJ whole genome shotgun (WGS) entry which is preliminary data.</text>
</comment>
<dbReference type="Gene3D" id="3.30.1150.10">
    <property type="match status" value="1"/>
</dbReference>
<comment type="similarity">
    <text evidence="2">Belongs to the TonB family.</text>
</comment>
<evidence type="ECO:0000313" key="12">
    <source>
        <dbReference type="EMBL" id="RKF04873.1"/>
    </source>
</evidence>
<reference evidence="12 13" key="1">
    <citation type="submission" date="2018-09" db="EMBL/GenBank/DDBJ databases">
        <title>Genomic Encyclopedia of Archaeal and Bacterial Type Strains, Phase II (KMG-II): from individual species to whole genera.</title>
        <authorList>
            <person name="Goeker M."/>
        </authorList>
    </citation>
    <scope>NUCLEOTIDE SEQUENCE [LARGE SCALE GENOMIC DNA]</scope>
    <source>
        <strain evidence="12 13">DSM 16505</strain>
    </source>
</reference>
<evidence type="ECO:0000256" key="10">
    <source>
        <dbReference type="SAM" id="SignalP"/>
    </source>
</evidence>
<protein>
    <submittedName>
        <fullName evidence="12">TonB family protein</fullName>
    </submittedName>
</protein>
<dbReference type="GO" id="GO:0015031">
    <property type="term" value="P:protein transport"/>
    <property type="evidence" value="ECO:0007669"/>
    <property type="project" value="UniProtKB-KW"/>
</dbReference>
<evidence type="ECO:0000313" key="13">
    <source>
        <dbReference type="Proteomes" id="UP000285780"/>
    </source>
</evidence>
<dbReference type="NCBIfam" id="TIGR01352">
    <property type="entry name" value="tonB_Cterm"/>
    <property type="match status" value="1"/>
</dbReference>
<dbReference type="RefSeq" id="WP_120185704.1">
    <property type="nucleotide sequence ID" value="NZ_RAQM01000006.1"/>
</dbReference>
<proteinExistence type="inferred from homology"/>
<dbReference type="Proteomes" id="UP000285780">
    <property type="component" value="Unassembled WGS sequence"/>
</dbReference>
<dbReference type="PANTHER" id="PTHR33446:SF2">
    <property type="entry name" value="PROTEIN TONB"/>
    <property type="match status" value="1"/>
</dbReference>
<evidence type="ECO:0000256" key="3">
    <source>
        <dbReference type="ARBA" id="ARBA00022448"/>
    </source>
</evidence>
<feature type="domain" description="TonB C-terminal" evidence="11">
    <location>
        <begin position="139"/>
        <end position="234"/>
    </location>
</feature>
<organism evidence="12 13">
    <name type="scientific">Tenacibaculum lutimaris</name>
    <dbReference type="NCBI Taxonomy" id="285258"/>
    <lineage>
        <taxon>Bacteria</taxon>
        <taxon>Pseudomonadati</taxon>
        <taxon>Bacteroidota</taxon>
        <taxon>Flavobacteriia</taxon>
        <taxon>Flavobacteriales</taxon>
        <taxon>Flavobacteriaceae</taxon>
        <taxon>Tenacibaculum</taxon>
    </lineage>
</organism>
<evidence type="ECO:0000259" key="11">
    <source>
        <dbReference type="PROSITE" id="PS52015"/>
    </source>
</evidence>
<dbReference type="InterPro" id="IPR006260">
    <property type="entry name" value="TonB/TolA_C"/>
</dbReference>
<dbReference type="EMBL" id="RAQM01000006">
    <property type="protein sequence ID" value="RKF04873.1"/>
    <property type="molecule type" value="Genomic_DNA"/>
</dbReference>
<keyword evidence="7" id="KW-0653">Protein transport</keyword>
<evidence type="ECO:0000256" key="5">
    <source>
        <dbReference type="ARBA" id="ARBA00022519"/>
    </source>
</evidence>
<keyword evidence="10" id="KW-0732">Signal</keyword>
<evidence type="ECO:0000256" key="2">
    <source>
        <dbReference type="ARBA" id="ARBA00006555"/>
    </source>
</evidence>
<evidence type="ECO:0000256" key="9">
    <source>
        <dbReference type="ARBA" id="ARBA00023136"/>
    </source>
</evidence>
<keyword evidence="9" id="KW-0472">Membrane</keyword>
<evidence type="ECO:0000256" key="6">
    <source>
        <dbReference type="ARBA" id="ARBA00022692"/>
    </source>
</evidence>
<name>A0A420E4Q6_9FLAO</name>
<evidence type="ECO:0000256" key="1">
    <source>
        <dbReference type="ARBA" id="ARBA00004383"/>
    </source>
</evidence>
<dbReference type="GO" id="GO:0031992">
    <property type="term" value="F:energy transducer activity"/>
    <property type="evidence" value="ECO:0007669"/>
    <property type="project" value="TreeGrafter"/>
</dbReference>
<feature type="signal peptide" evidence="10">
    <location>
        <begin position="1"/>
        <end position="20"/>
    </location>
</feature>
<dbReference type="PANTHER" id="PTHR33446">
    <property type="entry name" value="PROTEIN TONB-RELATED"/>
    <property type="match status" value="1"/>
</dbReference>
<keyword evidence="6" id="KW-0812">Transmembrane</keyword>
<dbReference type="AlphaFoldDB" id="A0A420E4Q6"/>
<dbReference type="PROSITE" id="PS52015">
    <property type="entry name" value="TONB_CTD"/>
    <property type="match status" value="1"/>
</dbReference>
<accession>A0A420E4Q6</accession>
<dbReference type="GO" id="GO:0098797">
    <property type="term" value="C:plasma membrane protein complex"/>
    <property type="evidence" value="ECO:0007669"/>
    <property type="project" value="TreeGrafter"/>
</dbReference>